<name>F2NUU4_TRES6</name>
<dbReference type="GeneID" id="302998168"/>
<keyword evidence="3" id="KW-1185">Reference proteome</keyword>
<accession>F2NUU4</accession>
<dbReference type="AlphaFoldDB" id="F2NUU4"/>
<dbReference type="OrthoDB" id="2053429at2"/>
<dbReference type="Pfam" id="PF10047">
    <property type="entry name" value="DUF2281"/>
    <property type="match status" value="1"/>
</dbReference>
<evidence type="ECO:0000259" key="1">
    <source>
        <dbReference type="Pfam" id="PF10047"/>
    </source>
</evidence>
<reference evidence="2 3" key="1">
    <citation type="journal article" date="2011" name="Stand. Genomic Sci.">
        <title>Complete genome sequence of Treponema succinifaciens type strain (6091).</title>
        <authorList>
            <person name="Han C."/>
            <person name="Gronow S."/>
            <person name="Teshima H."/>
            <person name="Lapidus A."/>
            <person name="Nolan M."/>
            <person name="Lucas S."/>
            <person name="Hammon N."/>
            <person name="Deshpande S."/>
            <person name="Cheng J.F."/>
            <person name="Zeytun A."/>
            <person name="Tapia R."/>
            <person name="Goodwin L."/>
            <person name="Pitluck S."/>
            <person name="Liolios K."/>
            <person name="Pagani I."/>
            <person name="Ivanova N."/>
            <person name="Mavromatis K."/>
            <person name="Mikhailova N."/>
            <person name="Huntemann M."/>
            <person name="Pati A."/>
            <person name="Chen A."/>
            <person name="Palaniappan K."/>
            <person name="Land M."/>
            <person name="Hauser L."/>
            <person name="Brambilla E.M."/>
            <person name="Rohde M."/>
            <person name="Goker M."/>
            <person name="Woyke T."/>
            <person name="Bristow J."/>
            <person name="Eisen J.A."/>
            <person name="Markowitz V."/>
            <person name="Hugenholtz P."/>
            <person name="Kyrpides N.C."/>
            <person name="Klenk H.P."/>
            <person name="Detter J.C."/>
        </authorList>
    </citation>
    <scope>NUCLEOTIDE SEQUENCE [LARGE SCALE GENOMIC DNA]</scope>
    <source>
        <strain evidence="3">ATCC 33096 / DSM 2489 / 6091</strain>
    </source>
</reference>
<gene>
    <name evidence="2" type="ordered locus">Tresu_1005</name>
</gene>
<dbReference type="InterPro" id="IPR018739">
    <property type="entry name" value="DUF2281"/>
</dbReference>
<dbReference type="KEGG" id="tsu:Tresu_1005"/>
<evidence type="ECO:0000313" key="2">
    <source>
        <dbReference type="EMBL" id="AEB13925.1"/>
    </source>
</evidence>
<reference evidence="3" key="2">
    <citation type="submission" date="2011-04" db="EMBL/GenBank/DDBJ databases">
        <title>The complete genome of chromosome of Treponema succinifaciens DSM 2489.</title>
        <authorList>
            <person name="Lucas S."/>
            <person name="Copeland A."/>
            <person name="Lapidus A."/>
            <person name="Bruce D."/>
            <person name="Goodwin L."/>
            <person name="Pitluck S."/>
            <person name="Peters L."/>
            <person name="Kyrpides N."/>
            <person name="Mavromatis K."/>
            <person name="Ivanova N."/>
            <person name="Ovchinnikova G."/>
            <person name="Teshima H."/>
            <person name="Detter J.C."/>
            <person name="Tapia R."/>
            <person name="Han C."/>
            <person name="Land M."/>
            <person name="Hauser L."/>
            <person name="Markowitz V."/>
            <person name="Cheng J.-F."/>
            <person name="Hugenholtz P."/>
            <person name="Woyke T."/>
            <person name="Wu D."/>
            <person name="Gronow S."/>
            <person name="Wellnitz S."/>
            <person name="Brambilla E."/>
            <person name="Klenk H.-P."/>
            <person name="Eisen J.A."/>
        </authorList>
    </citation>
    <scope>NUCLEOTIDE SEQUENCE [LARGE SCALE GENOMIC DNA]</scope>
    <source>
        <strain evidence="3">ATCC 33096 / DSM 2489 / 6091</strain>
    </source>
</reference>
<dbReference type="STRING" id="869209.Tresu_1005"/>
<dbReference type="HOGENOM" id="CLU_163140_9_1_12"/>
<protein>
    <recommendedName>
        <fullName evidence="1">DUF2281 domain-containing protein</fullName>
    </recommendedName>
</protein>
<dbReference type="EMBL" id="CP002631">
    <property type="protein sequence ID" value="AEB13925.1"/>
    <property type="molecule type" value="Genomic_DNA"/>
</dbReference>
<dbReference type="Proteomes" id="UP000006852">
    <property type="component" value="Chromosome"/>
</dbReference>
<organism evidence="2 3">
    <name type="scientific">Treponema succinifaciens (strain ATCC 33096 / DSM 2489 / 6091)</name>
    <dbReference type="NCBI Taxonomy" id="869209"/>
    <lineage>
        <taxon>Bacteria</taxon>
        <taxon>Pseudomonadati</taxon>
        <taxon>Spirochaetota</taxon>
        <taxon>Spirochaetia</taxon>
        <taxon>Spirochaetales</taxon>
        <taxon>Treponemataceae</taxon>
        <taxon>Treponema</taxon>
    </lineage>
</organism>
<sequence>MSDIAFSTLTQQIKECSYDEKITLLSFIADLLKHNPKIEKKPKRKLGGLKGKIFMTEDFDKTPECFKDYI</sequence>
<evidence type="ECO:0000313" key="3">
    <source>
        <dbReference type="Proteomes" id="UP000006852"/>
    </source>
</evidence>
<dbReference type="RefSeq" id="WP_013701217.1">
    <property type="nucleotide sequence ID" value="NC_015385.1"/>
</dbReference>
<proteinExistence type="predicted"/>
<feature type="domain" description="DUF2281" evidence="1">
    <location>
        <begin position="8"/>
        <end position="69"/>
    </location>
</feature>